<sequence length="580" mass="65262">MAEADAQAPVLDETTCGSLLQKLQQIWDEVGETDDERDNMLLQIDQECLDVYKRKVDQAVKSRAHLLQALADAKLELSRLLSSLGEKTYVGIPEKTSGTIKEQLAAIAPALEKLWEQKDDRIKEFFDVQSQIQKISSEIAGTCEQVESLTVDESDLSLKKLDEFQAQLQELQKEKSERLHEVLELVSTVHDLCAVLGMDFFSTVTEVHPSLNDSTGVQSKSISNDTLSSLAKTVLVLKEDKKQRLHKLQELATQLIDLWNLMDTPEEERSLFDHVTCNISASVDEVAIPGALALDLIEQAEVEVERLDQLKASKMKEIAFKRQAELEDIYARAHVEIDTEAAREKIMALIDSGNVDPAELLADMDNQIVNAKEEAHSRKEILDKVEKWMAACEEESWLEDYNRDDNRYNASRGAHLNLKRAEKARILVNKIPALVDSLVAKTRAWEQERDTTFTYDGVPLLAMLDEYMMLRHDREEEKRRLRDQKKFHEQISKEETVFGSTPSPARPLGPKKVTGPRSNGSANGPTSRRLSLNSHQNGSRSTNKDGKRDTRPIAPLNYVAMTKDDAASHISGSEHSPSTP</sequence>
<dbReference type="STRING" id="4097.A0A1S3XKT6"/>
<gene>
    <name evidence="10" type="primary">LOC107766346</name>
</gene>
<keyword evidence="8" id="KW-0539">Nucleus</keyword>
<dbReference type="PANTHER" id="PTHR19321">
    <property type="entry name" value="PROTEIN REGULATOR OF CYTOKINESIS 1 PRC1-RELATED"/>
    <property type="match status" value="1"/>
</dbReference>
<dbReference type="OMA" id="NDWYNED"/>
<accession>A0A1S3XKT6</accession>
<dbReference type="InterPro" id="IPR007145">
    <property type="entry name" value="MAP65_Ase1_PRC1"/>
</dbReference>
<evidence type="ECO:0000256" key="5">
    <source>
        <dbReference type="ARBA" id="ARBA00022553"/>
    </source>
</evidence>
<keyword evidence="4" id="KW-0963">Cytoplasm</keyword>
<name>A0A1S3XKT6_TOBAC</name>
<dbReference type="GO" id="GO:0005634">
    <property type="term" value="C:nucleus"/>
    <property type="evidence" value="ECO:0007669"/>
    <property type="project" value="UniProtKB-SubCell"/>
</dbReference>
<evidence type="ECO:0000256" key="6">
    <source>
        <dbReference type="ARBA" id="ARBA00022701"/>
    </source>
</evidence>
<comment type="similarity">
    <text evidence="3">Belongs to the MAP65/ASE1 family.</text>
</comment>
<proteinExistence type="inferred from homology"/>
<dbReference type="PANTHER" id="PTHR19321:SF41">
    <property type="entry name" value="FASCETTO-RELATED"/>
    <property type="match status" value="1"/>
</dbReference>
<dbReference type="GeneID" id="107766346"/>
<evidence type="ECO:0000256" key="3">
    <source>
        <dbReference type="ARBA" id="ARBA00006187"/>
    </source>
</evidence>
<evidence type="ECO:0000256" key="2">
    <source>
        <dbReference type="ARBA" id="ARBA00004245"/>
    </source>
</evidence>
<evidence type="ECO:0000256" key="1">
    <source>
        <dbReference type="ARBA" id="ARBA00004123"/>
    </source>
</evidence>
<dbReference type="KEGG" id="nta:107766346"/>
<keyword evidence="6" id="KW-0493">Microtubule</keyword>
<evidence type="ECO:0000256" key="4">
    <source>
        <dbReference type="ARBA" id="ARBA00022490"/>
    </source>
</evidence>
<dbReference type="Gene3D" id="1.20.58.1520">
    <property type="match status" value="1"/>
</dbReference>
<dbReference type="GO" id="GO:0000226">
    <property type="term" value="P:microtubule cytoskeleton organization"/>
    <property type="evidence" value="ECO:0000318"/>
    <property type="project" value="GO_Central"/>
</dbReference>
<reference evidence="9" key="1">
    <citation type="journal article" date="2014" name="Nat. Commun.">
        <title>The tobacco genome sequence and its comparison with those of tomato and potato.</title>
        <authorList>
            <person name="Sierro N."/>
            <person name="Battey J.N."/>
            <person name="Ouadi S."/>
            <person name="Bakaher N."/>
            <person name="Bovet L."/>
            <person name="Willig A."/>
            <person name="Goepfert S."/>
            <person name="Peitsch M.C."/>
            <person name="Ivanov N.V."/>
        </authorList>
    </citation>
    <scope>NUCLEOTIDE SEQUENCE [LARGE SCALE GENOMIC DNA]</scope>
</reference>
<dbReference type="FunFam" id="1.20.58.1520:FF:000002">
    <property type="entry name" value="65-kDa microtubule-associated protein 6"/>
    <property type="match status" value="1"/>
</dbReference>
<dbReference type="GO" id="GO:0000911">
    <property type="term" value="P:cytokinesis by cell plate formation"/>
    <property type="evidence" value="ECO:0000318"/>
    <property type="project" value="GO_Central"/>
</dbReference>
<dbReference type="RefSeq" id="XP_016440600.1">
    <property type="nucleotide sequence ID" value="XM_016585114.1"/>
</dbReference>
<dbReference type="PaxDb" id="4097-A0A1S3XKT6"/>
<evidence type="ECO:0000313" key="10">
    <source>
        <dbReference type="RefSeq" id="XP_016440600.2"/>
    </source>
</evidence>
<dbReference type="RefSeq" id="XP_016440600.2">
    <property type="nucleotide sequence ID" value="XM_016585114.2"/>
</dbReference>
<protein>
    <submittedName>
        <fullName evidence="10">65-kDa microtubule-associated protein 1-like</fullName>
    </submittedName>
</protein>
<dbReference type="AlphaFoldDB" id="A0A1S3XKT6"/>
<comment type="subcellular location">
    <subcellularLocation>
        <location evidence="2">Cytoplasm</location>
        <location evidence="2">Cytoskeleton</location>
    </subcellularLocation>
    <subcellularLocation>
        <location evidence="1">Nucleus</location>
    </subcellularLocation>
</comment>
<keyword evidence="9" id="KW-1185">Reference proteome</keyword>
<dbReference type="GO" id="GO:0005874">
    <property type="term" value="C:microtubule"/>
    <property type="evidence" value="ECO:0007669"/>
    <property type="project" value="UniProtKB-KW"/>
</dbReference>
<dbReference type="SMR" id="A0A1S3XKT6"/>
<reference evidence="10" key="2">
    <citation type="submission" date="2025-08" db="UniProtKB">
        <authorList>
            <consortium name="RefSeq"/>
        </authorList>
    </citation>
    <scope>IDENTIFICATION</scope>
    <source>
        <tissue evidence="10">Leaf</tissue>
    </source>
</reference>
<dbReference type="OrthoDB" id="642895at2759"/>
<dbReference type="Proteomes" id="UP000790787">
    <property type="component" value="Chromosome 10"/>
</dbReference>
<organism evidence="9 10">
    <name type="scientific">Nicotiana tabacum</name>
    <name type="common">Common tobacco</name>
    <dbReference type="NCBI Taxonomy" id="4097"/>
    <lineage>
        <taxon>Eukaryota</taxon>
        <taxon>Viridiplantae</taxon>
        <taxon>Streptophyta</taxon>
        <taxon>Embryophyta</taxon>
        <taxon>Tracheophyta</taxon>
        <taxon>Spermatophyta</taxon>
        <taxon>Magnoliopsida</taxon>
        <taxon>eudicotyledons</taxon>
        <taxon>Gunneridae</taxon>
        <taxon>Pentapetalae</taxon>
        <taxon>asterids</taxon>
        <taxon>lamiids</taxon>
        <taxon>Solanales</taxon>
        <taxon>Solanaceae</taxon>
        <taxon>Nicotianoideae</taxon>
        <taxon>Nicotianeae</taxon>
        <taxon>Nicotiana</taxon>
    </lineage>
</organism>
<keyword evidence="5" id="KW-0597">Phosphoprotein</keyword>
<dbReference type="GO" id="GO:0008017">
    <property type="term" value="F:microtubule binding"/>
    <property type="evidence" value="ECO:0000318"/>
    <property type="project" value="GO_Central"/>
</dbReference>
<dbReference type="GO" id="GO:0005819">
    <property type="term" value="C:spindle"/>
    <property type="evidence" value="ECO:0000318"/>
    <property type="project" value="GO_Central"/>
</dbReference>
<evidence type="ECO:0000256" key="8">
    <source>
        <dbReference type="ARBA" id="ARBA00023242"/>
    </source>
</evidence>
<dbReference type="Pfam" id="PF03999">
    <property type="entry name" value="MAP65_ASE1"/>
    <property type="match status" value="1"/>
</dbReference>
<evidence type="ECO:0000313" key="9">
    <source>
        <dbReference type="Proteomes" id="UP000790787"/>
    </source>
</evidence>
<dbReference type="GO" id="GO:0005737">
    <property type="term" value="C:cytoplasm"/>
    <property type="evidence" value="ECO:0000318"/>
    <property type="project" value="GO_Central"/>
</dbReference>
<keyword evidence="7" id="KW-0206">Cytoskeleton</keyword>
<evidence type="ECO:0000256" key="7">
    <source>
        <dbReference type="ARBA" id="ARBA00023212"/>
    </source>
</evidence>